<evidence type="ECO:0000313" key="3">
    <source>
        <dbReference type="Proteomes" id="UP000192257"/>
    </source>
</evidence>
<feature type="transmembrane region" description="Helical" evidence="1">
    <location>
        <begin position="294"/>
        <end position="315"/>
    </location>
</feature>
<sequence length="389" mass="43718">MHDVDGISQRDEGEFGSCSGRVYLFTVRYPPLFLYIISVGLLIYLLTGNINVASVNEVSAAVFFCFLAARTLRGSLHFLWRERGRRTFSRITAFTTLRAPSALGSRSAVYMILADIVLLPILFAFSAFHNVGVFRKIDNIIFYNTVSVWFGGTLGVISLLLSLIHGVVLLPMDRMDPYRFVGRMELIPRIIAPLSSFLGIPTLAIMTAAIPCEGEMMRFLGQHSCLSSLHRWCVGIAYVMLLFYSLLQDVALSSFARCGNARSDERRCDGLMLQLMLFHRLIYLLIASLARNPIWYLIAAFISALIFIKVMKTPFAASKVMDDLTKASLLLCFVSSFSCSLLLVFHPALTSWIWFSLWILSSGFLLAAFAYEYGLQIFESGDDIWVFDI</sequence>
<dbReference type="RefSeq" id="XP_028879605.1">
    <property type="nucleotide sequence ID" value="XM_029029049.1"/>
</dbReference>
<feature type="transmembrane region" description="Helical" evidence="1">
    <location>
        <begin position="108"/>
        <end position="128"/>
    </location>
</feature>
<feature type="transmembrane region" description="Helical" evidence="1">
    <location>
        <begin position="327"/>
        <end position="346"/>
    </location>
</feature>
<feature type="transmembrane region" description="Helical" evidence="1">
    <location>
        <begin position="148"/>
        <end position="170"/>
    </location>
</feature>
<reference evidence="2 3" key="1">
    <citation type="submission" date="2017-03" db="EMBL/GenBank/DDBJ databases">
        <title>An alternative strategy for trypanosome survival in the mammalian bloodstream revealed through genome and transcriptome analysis of the ubiquitous bovine parasite Trypanosoma (Megatrypanum) theileri.</title>
        <authorList>
            <person name="Kelly S."/>
            <person name="Ivens A."/>
            <person name="Mott A."/>
            <person name="O'Neill E."/>
            <person name="Emms D."/>
            <person name="Macleod O."/>
            <person name="Voorheis P."/>
            <person name="Matthews J."/>
            <person name="Matthews K."/>
            <person name="Carrington M."/>
        </authorList>
    </citation>
    <scope>NUCLEOTIDE SEQUENCE [LARGE SCALE GENOMIC DNA]</scope>
    <source>
        <strain evidence="2">Edinburgh</strain>
    </source>
</reference>
<evidence type="ECO:0000256" key="1">
    <source>
        <dbReference type="SAM" id="Phobius"/>
    </source>
</evidence>
<feature type="transmembrane region" description="Helical" evidence="1">
    <location>
        <begin position="352"/>
        <end position="371"/>
    </location>
</feature>
<feature type="transmembrane region" description="Helical" evidence="1">
    <location>
        <begin position="229"/>
        <end position="247"/>
    </location>
</feature>
<dbReference type="Proteomes" id="UP000192257">
    <property type="component" value="Unassembled WGS sequence"/>
</dbReference>
<feature type="transmembrane region" description="Helical" evidence="1">
    <location>
        <begin position="32"/>
        <end position="52"/>
    </location>
</feature>
<dbReference type="OrthoDB" id="250734at2759"/>
<dbReference type="EMBL" id="NBCO01000034">
    <property type="protein sequence ID" value="ORC85539.1"/>
    <property type="molecule type" value="Genomic_DNA"/>
</dbReference>
<comment type="caution">
    <text evidence="2">The sequence shown here is derived from an EMBL/GenBank/DDBJ whole genome shotgun (WGS) entry which is preliminary data.</text>
</comment>
<gene>
    <name evidence="2" type="ORF">TM35_000341510</name>
</gene>
<dbReference type="AlphaFoldDB" id="A0A1X0NN35"/>
<protein>
    <submittedName>
        <fullName evidence="2">Uncharacterized protein</fullName>
    </submittedName>
</protein>
<keyword evidence="1" id="KW-1133">Transmembrane helix</keyword>
<keyword evidence="1" id="KW-0472">Membrane</keyword>
<organism evidence="2 3">
    <name type="scientific">Trypanosoma theileri</name>
    <dbReference type="NCBI Taxonomy" id="67003"/>
    <lineage>
        <taxon>Eukaryota</taxon>
        <taxon>Discoba</taxon>
        <taxon>Euglenozoa</taxon>
        <taxon>Kinetoplastea</taxon>
        <taxon>Metakinetoplastina</taxon>
        <taxon>Trypanosomatida</taxon>
        <taxon>Trypanosomatidae</taxon>
        <taxon>Trypanosoma</taxon>
    </lineage>
</organism>
<keyword evidence="1" id="KW-0812">Transmembrane</keyword>
<feature type="transmembrane region" description="Helical" evidence="1">
    <location>
        <begin position="190"/>
        <end position="209"/>
    </location>
</feature>
<name>A0A1X0NN35_9TRYP</name>
<dbReference type="VEuPathDB" id="TriTrypDB:TM35_000341510"/>
<keyword evidence="3" id="KW-1185">Reference proteome</keyword>
<dbReference type="GeneID" id="39988829"/>
<evidence type="ECO:0000313" key="2">
    <source>
        <dbReference type="EMBL" id="ORC85539.1"/>
    </source>
</evidence>
<accession>A0A1X0NN35</accession>
<proteinExistence type="predicted"/>